<keyword evidence="2" id="KW-0812">Transmembrane</keyword>
<evidence type="ECO:0000256" key="1">
    <source>
        <dbReference type="SAM" id="MobiDB-lite"/>
    </source>
</evidence>
<dbReference type="EMBL" id="CAUYUJ010015742">
    <property type="protein sequence ID" value="CAK0857576.1"/>
    <property type="molecule type" value="Genomic_DNA"/>
</dbReference>
<evidence type="ECO:0000259" key="3">
    <source>
        <dbReference type="Pfam" id="PF00849"/>
    </source>
</evidence>
<evidence type="ECO:0000313" key="5">
    <source>
        <dbReference type="Proteomes" id="UP001189429"/>
    </source>
</evidence>
<evidence type="ECO:0000256" key="2">
    <source>
        <dbReference type="SAM" id="Phobius"/>
    </source>
</evidence>
<name>A0ABN9UDP2_9DINO</name>
<feature type="transmembrane region" description="Helical" evidence="2">
    <location>
        <begin position="20"/>
        <end position="48"/>
    </location>
</feature>
<feature type="region of interest" description="Disordered" evidence="1">
    <location>
        <begin position="480"/>
        <end position="504"/>
    </location>
</feature>
<sequence length="504" mass="55525">MASGAVDGADSAARAATRTAGALAATSSAGLVAVTIVAVAAAVADGLGRAMRALRIRRAGCLPLLRGTSTTSDAGLAEPVGLGPFARRRVPEDAPPVRLDRWVMKHVCSNWDAAQKLIASRQVWVVQGGEAARADASWLCQRAGFRFRPSMECKGSTKVQPSDCVYFPRDMTPTPRRRASARAAAEPRKDWLARRLLYKDTDFLAIDKPAGWSVTPGKHVGDLHLQRHLHHLQFGLDEPPRLVHRLSTEMGGVLLLARHRAAAAFAKDSIRQRAFWQRAFWAVVCGRVPSSGSVNMPLAKEQRGTRMVAKPCREDDGGLAALTQYSSLRYSPLGGGLSLLELNPYSGRHHQVRAHCAYGLRVPVLGDPLYYDLSDRLNLETEYRVRYHSEDARRERKQLLGAQPPLQLHCRQMMIKTFAGKDVLITAPLPPEMERTFAALGWSDFARRADRKAKEFNPWRPEEDQHLALLLAEADQAAAIEEERAEAEAEPSRARDPGWLSALP</sequence>
<dbReference type="Gene3D" id="3.30.2350.10">
    <property type="entry name" value="Pseudouridine synthase"/>
    <property type="match status" value="1"/>
</dbReference>
<organism evidence="4 5">
    <name type="scientific">Prorocentrum cordatum</name>
    <dbReference type="NCBI Taxonomy" id="2364126"/>
    <lineage>
        <taxon>Eukaryota</taxon>
        <taxon>Sar</taxon>
        <taxon>Alveolata</taxon>
        <taxon>Dinophyceae</taxon>
        <taxon>Prorocentrales</taxon>
        <taxon>Prorocentraceae</taxon>
        <taxon>Prorocentrum</taxon>
    </lineage>
</organism>
<dbReference type="Proteomes" id="UP001189429">
    <property type="component" value="Unassembled WGS sequence"/>
</dbReference>
<proteinExistence type="predicted"/>
<accession>A0ABN9UDP2</accession>
<dbReference type="SUPFAM" id="SSF55120">
    <property type="entry name" value="Pseudouridine synthase"/>
    <property type="match status" value="1"/>
</dbReference>
<reference evidence="4" key="1">
    <citation type="submission" date="2023-10" db="EMBL/GenBank/DDBJ databases">
        <authorList>
            <person name="Chen Y."/>
            <person name="Shah S."/>
            <person name="Dougan E. K."/>
            <person name="Thang M."/>
            <person name="Chan C."/>
        </authorList>
    </citation>
    <scope>NUCLEOTIDE SEQUENCE [LARGE SCALE GENOMIC DNA]</scope>
</reference>
<dbReference type="InterPro" id="IPR050188">
    <property type="entry name" value="RluA_PseudoU_synthase"/>
</dbReference>
<feature type="domain" description="Pseudouridine synthase RsuA/RluA-like" evidence="3">
    <location>
        <begin position="202"/>
        <end position="357"/>
    </location>
</feature>
<keyword evidence="2" id="KW-0472">Membrane</keyword>
<dbReference type="InterPro" id="IPR006145">
    <property type="entry name" value="PsdUridine_synth_RsuA/RluA"/>
</dbReference>
<feature type="compositionally biased region" description="Basic and acidic residues" evidence="1">
    <location>
        <begin position="486"/>
        <end position="496"/>
    </location>
</feature>
<dbReference type="Pfam" id="PF00849">
    <property type="entry name" value="PseudoU_synth_2"/>
    <property type="match status" value="1"/>
</dbReference>
<gene>
    <name evidence="4" type="ORF">PCOR1329_LOCUS47665</name>
</gene>
<dbReference type="InterPro" id="IPR020103">
    <property type="entry name" value="PsdUridine_synth_cat_dom_sf"/>
</dbReference>
<comment type="caution">
    <text evidence="4">The sequence shown here is derived from an EMBL/GenBank/DDBJ whole genome shotgun (WGS) entry which is preliminary data.</text>
</comment>
<keyword evidence="5" id="KW-1185">Reference proteome</keyword>
<evidence type="ECO:0000313" key="4">
    <source>
        <dbReference type="EMBL" id="CAK0857576.1"/>
    </source>
</evidence>
<keyword evidence="2" id="KW-1133">Transmembrane helix</keyword>
<dbReference type="PANTHER" id="PTHR21600">
    <property type="entry name" value="MITOCHONDRIAL RNA PSEUDOURIDINE SYNTHASE"/>
    <property type="match status" value="1"/>
</dbReference>
<protein>
    <recommendedName>
        <fullName evidence="3">Pseudouridine synthase RsuA/RluA-like domain-containing protein</fullName>
    </recommendedName>
</protein>